<dbReference type="Proteomes" id="UP000683493">
    <property type="component" value="Chromosome"/>
</dbReference>
<feature type="transmembrane region" description="Helical" evidence="1">
    <location>
        <begin position="215"/>
        <end position="232"/>
    </location>
</feature>
<gene>
    <name evidence="2" type="ORF">KP005_13360</name>
</gene>
<protein>
    <recommendedName>
        <fullName evidence="4">Glycosyltransferase RgtA/B/C/D-like domain-containing protein</fullName>
    </recommendedName>
</protein>
<feature type="transmembrane region" description="Helical" evidence="1">
    <location>
        <begin position="477"/>
        <end position="498"/>
    </location>
</feature>
<name>A0ABX8JGV5_9BACT</name>
<organism evidence="2 3">
    <name type="scientific">Geomonas diazotrophica</name>
    <dbReference type="NCBI Taxonomy" id="2843197"/>
    <lineage>
        <taxon>Bacteria</taxon>
        <taxon>Pseudomonadati</taxon>
        <taxon>Thermodesulfobacteriota</taxon>
        <taxon>Desulfuromonadia</taxon>
        <taxon>Geobacterales</taxon>
        <taxon>Geobacteraceae</taxon>
        <taxon>Geomonas</taxon>
    </lineage>
</organism>
<feature type="transmembrane region" description="Helical" evidence="1">
    <location>
        <begin position="188"/>
        <end position="209"/>
    </location>
</feature>
<feature type="transmembrane region" description="Helical" evidence="1">
    <location>
        <begin position="518"/>
        <end position="535"/>
    </location>
</feature>
<keyword evidence="1" id="KW-1133">Transmembrane helix</keyword>
<evidence type="ECO:0000256" key="1">
    <source>
        <dbReference type="SAM" id="Phobius"/>
    </source>
</evidence>
<accession>A0ABX8JGV5</accession>
<dbReference type="EMBL" id="CP076724">
    <property type="protein sequence ID" value="QWV96361.1"/>
    <property type="molecule type" value="Genomic_DNA"/>
</dbReference>
<keyword evidence="3" id="KW-1185">Reference proteome</keyword>
<evidence type="ECO:0008006" key="4">
    <source>
        <dbReference type="Google" id="ProtNLM"/>
    </source>
</evidence>
<proteinExistence type="predicted"/>
<feature type="transmembrane region" description="Helical" evidence="1">
    <location>
        <begin position="95"/>
        <end position="116"/>
    </location>
</feature>
<sequence length="547" mass="61054">MPEKPAVTRPSPPNVEPAHRAETPALVRVGAPLFALLVLLLTFYNTLPYAAYDAAKLSKLFCAKAVAVGGAYLLAGRVLRFVHRAAQNGLDEESGNFLAFFVICAAWFGFWLLGLWPGFYMTDSYGTLWSMYSLSFDNWFSALHPLLYLALYQIVPNAVVVPIFQLLLTSLVFAYALAGLRRLGLSRFLTILLLLALLVNVPVIALTLLVTRDTVFSVVLLFFALWIFFRIVERERAFSGRELCFCAALIVFLAIYRGDGIALLLAVPLLLGLNGRISTPRAGMLFLGALLMLQIVKPALIKALAIPDDQKIAYSVSLMMNPLGYLLQNDYVTATPEQDRKVLGMLVDVDKVKEVSIPYEIPAFWSGYWKPVPEAAFSRVRALYGRMIMDNKALFLANRLICFSASTGMRPYGFTYCDMARDTKHAPHFDAVYNEPLHRTLFPALYQRQAGFIASASTFTGLHPEGKFLHWNFLPELALALLALALFPWFPATASTALVVLSRVPLVFLAAPAGQFKYYYSLYLFGFFVIFLLIAERKGAWARKGRQ</sequence>
<evidence type="ECO:0000313" key="3">
    <source>
        <dbReference type="Proteomes" id="UP000683493"/>
    </source>
</evidence>
<feature type="transmembrane region" description="Helical" evidence="1">
    <location>
        <begin position="57"/>
        <end position="75"/>
    </location>
</feature>
<feature type="transmembrane region" description="Helical" evidence="1">
    <location>
        <begin position="154"/>
        <end position="176"/>
    </location>
</feature>
<evidence type="ECO:0000313" key="2">
    <source>
        <dbReference type="EMBL" id="QWV96361.1"/>
    </source>
</evidence>
<feature type="transmembrane region" description="Helical" evidence="1">
    <location>
        <begin position="244"/>
        <end position="270"/>
    </location>
</feature>
<keyword evidence="1" id="KW-0472">Membrane</keyword>
<reference evidence="2 3" key="1">
    <citation type="submission" date="2021-06" db="EMBL/GenBank/DDBJ databases">
        <title>Gemonas diversity in paddy soil.</title>
        <authorList>
            <person name="Liu G."/>
        </authorList>
    </citation>
    <scope>NUCLEOTIDE SEQUENCE [LARGE SCALE GENOMIC DNA]</scope>
    <source>
        <strain evidence="2 3">RG29</strain>
    </source>
</reference>
<feature type="transmembrane region" description="Helical" evidence="1">
    <location>
        <begin position="282"/>
        <end position="301"/>
    </location>
</feature>
<feature type="transmembrane region" description="Helical" evidence="1">
    <location>
        <begin position="25"/>
        <end position="45"/>
    </location>
</feature>
<keyword evidence="1" id="KW-0812">Transmembrane</keyword>
<feature type="transmembrane region" description="Helical" evidence="1">
    <location>
        <begin position="128"/>
        <end position="148"/>
    </location>
</feature>